<sequence>MAGDGLMQADGTMQEETRQSKTEAAYSLLRRDILATRLKPGAALKLGALRDAYGVGWTPLREALSRLEAEKLVTAISNRGFAVAPVSKGELEDLARARMVVELPLLLESIANGDEAWEAAVVTSHFRLSRCKIAPDDPSEAAVDEWDEKHSAFHDALLSAARSSWLLRFHATISDQLRRHHRFLGLAPTLRAAEGRQEGYEAAVTALREAMGIEHHTALMEAALDRDMERARRLMEEHIGYTLHAYIQAGEEAGRRKRSDKAGSRKAAVE</sequence>
<accession>A0A7W9VUA4</accession>
<feature type="domain" description="HTH gntR-type" evidence="4">
    <location>
        <begin position="19"/>
        <end position="86"/>
    </location>
</feature>
<keyword evidence="1" id="KW-0805">Transcription regulation</keyword>
<dbReference type="InterPro" id="IPR036388">
    <property type="entry name" value="WH-like_DNA-bd_sf"/>
</dbReference>
<evidence type="ECO:0000256" key="1">
    <source>
        <dbReference type="ARBA" id="ARBA00023015"/>
    </source>
</evidence>
<dbReference type="PANTHER" id="PTHR43537">
    <property type="entry name" value="TRANSCRIPTIONAL REGULATOR, GNTR FAMILY"/>
    <property type="match status" value="1"/>
</dbReference>
<dbReference type="SMART" id="SM00345">
    <property type="entry name" value="HTH_GNTR"/>
    <property type="match status" value="1"/>
</dbReference>
<dbReference type="InterPro" id="IPR011711">
    <property type="entry name" value="GntR_C"/>
</dbReference>
<keyword evidence="6" id="KW-1185">Reference proteome</keyword>
<dbReference type="Pfam" id="PF00392">
    <property type="entry name" value="GntR"/>
    <property type="match status" value="1"/>
</dbReference>
<dbReference type="EMBL" id="JACHEU010000001">
    <property type="protein sequence ID" value="MBB6011010.1"/>
    <property type="molecule type" value="Genomic_DNA"/>
</dbReference>
<evidence type="ECO:0000313" key="5">
    <source>
        <dbReference type="EMBL" id="MBB6011010.1"/>
    </source>
</evidence>
<dbReference type="SUPFAM" id="SSF46785">
    <property type="entry name" value="Winged helix' DNA-binding domain"/>
    <property type="match status" value="1"/>
</dbReference>
<evidence type="ECO:0000313" key="6">
    <source>
        <dbReference type="Proteomes" id="UP000533306"/>
    </source>
</evidence>
<dbReference type="Gene3D" id="1.10.10.10">
    <property type="entry name" value="Winged helix-like DNA-binding domain superfamily/Winged helix DNA-binding domain"/>
    <property type="match status" value="1"/>
</dbReference>
<dbReference type="AlphaFoldDB" id="A0A7W9VUA4"/>
<evidence type="ECO:0000256" key="3">
    <source>
        <dbReference type="ARBA" id="ARBA00023163"/>
    </source>
</evidence>
<dbReference type="RefSeq" id="WP_425488611.1">
    <property type="nucleotide sequence ID" value="NZ_JACHEU010000001.1"/>
</dbReference>
<proteinExistence type="predicted"/>
<dbReference type="GO" id="GO:0003700">
    <property type="term" value="F:DNA-binding transcription factor activity"/>
    <property type="evidence" value="ECO:0007669"/>
    <property type="project" value="InterPro"/>
</dbReference>
<dbReference type="PROSITE" id="PS50949">
    <property type="entry name" value="HTH_GNTR"/>
    <property type="match status" value="1"/>
</dbReference>
<dbReference type="SUPFAM" id="SSF48008">
    <property type="entry name" value="GntR ligand-binding domain-like"/>
    <property type="match status" value="1"/>
</dbReference>
<keyword evidence="3" id="KW-0804">Transcription</keyword>
<dbReference type="SMART" id="SM00895">
    <property type="entry name" value="FCD"/>
    <property type="match status" value="1"/>
</dbReference>
<dbReference type="InterPro" id="IPR036390">
    <property type="entry name" value="WH_DNA-bd_sf"/>
</dbReference>
<dbReference type="Pfam" id="PF07729">
    <property type="entry name" value="FCD"/>
    <property type="match status" value="1"/>
</dbReference>
<protein>
    <submittedName>
        <fullName evidence="5">DNA-binding GntR family transcriptional regulator</fullName>
    </submittedName>
</protein>
<gene>
    <name evidence="5" type="ORF">HNR59_000355</name>
</gene>
<keyword evidence="2 5" id="KW-0238">DNA-binding</keyword>
<name>A0A7W9VUA4_9HYPH</name>
<dbReference type="Proteomes" id="UP000533306">
    <property type="component" value="Unassembled WGS sequence"/>
</dbReference>
<reference evidence="5 6" key="1">
    <citation type="submission" date="2020-08" db="EMBL/GenBank/DDBJ databases">
        <title>Genomic Encyclopedia of Type Strains, Phase IV (KMG-IV): sequencing the most valuable type-strain genomes for metagenomic binning, comparative biology and taxonomic classification.</title>
        <authorList>
            <person name="Goeker M."/>
        </authorList>
    </citation>
    <scope>NUCLEOTIDE SEQUENCE [LARGE SCALE GENOMIC DNA]</scope>
    <source>
        <strain evidence="5 6">DSM 11099</strain>
    </source>
</reference>
<dbReference type="Gene3D" id="1.20.120.530">
    <property type="entry name" value="GntR ligand-binding domain-like"/>
    <property type="match status" value="1"/>
</dbReference>
<dbReference type="GO" id="GO:0003677">
    <property type="term" value="F:DNA binding"/>
    <property type="evidence" value="ECO:0007669"/>
    <property type="project" value="UniProtKB-KW"/>
</dbReference>
<evidence type="ECO:0000256" key="2">
    <source>
        <dbReference type="ARBA" id="ARBA00023125"/>
    </source>
</evidence>
<dbReference type="InterPro" id="IPR008920">
    <property type="entry name" value="TF_FadR/GntR_C"/>
</dbReference>
<comment type="caution">
    <text evidence="5">The sequence shown here is derived from an EMBL/GenBank/DDBJ whole genome shotgun (WGS) entry which is preliminary data.</text>
</comment>
<organism evidence="5 6">
    <name type="scientific">Aquamicrobium lusatiense</name>
    <dbReference type="NCBI Taxonomy" id="89772"/>
    <lineage>
        <taxon>Bacteria</taxon>
        <taxon>Pseudomonadati</taxon>
        <taxon>Pseudomonadota</taxon>
        <taxon>Alphaproteobacteria</taxon>
        <taxon>Hyphomicrobiales</taxon>
        <taxon>Phyllobacteriaceae</taxon>
        <taxon>Aquamicrobium</taxon>
    </lineage>
</organism>
<evidence type="ECO:0000259" key="4">
    <source>
        <dbReference type="PROSITE" id="PS50949"/>
    </source>
</evidence>
<dbReference type="PANTHER" id="PTHR43537:SF20">
    <property type="entry name" value="HTH-TYPE TRANSCRIPTIONAL REPRESSOR GLAR"/>
    <property type="match status" value="1"/>
</dbReference>
<dbReference type="InterPro" id="IPR000524">
    <property type="entry name" value="Tscrpt_reg_HTH_GntR"/>
</dbReference>